<gene>
    <name evidence="10" type="primary">106087521</name>
</gene>
<evidence type="ECO:0000313" key="11">
    <source>
        <dbReference type="Proteomes" id="UP000095300"/>
    </source>
</evidence>
<feature type="transmembrane region" description="Helical" evidence="8">
    <location>
        <begin position="318"/>
        <end position="340"/>
    </location>
</feature>
<accession>A0A1I8PX91</accession>
<keyword evidence="6" id="KW-0675">Receptor</keyword>
<keyword evidence="9" id="KW-0732">Signal</keyword>
<evidence type="ECO:0000256" key="6">
    <source>
        <dbReference type="ARBA" id="ARBA00023170"/>
    </source>
</evidence>
<reference evidence="10" key="1">
    <citation type="submission" date="2020-05" db="UniProtKB">
        <authorList>
            <consortium name="EnsemblMetazoa"/>
        </authorList>
    </citation>
    <scope>IDENTIFICATION</scope>
    <source>
        <strain evidence="10">USDA</strain>
    </source>
</reference>
<dbReference type="OrthoDB" id="7951606at2759"/>
<evidence type="ECO:0008006" key="12">
    <source>
        <dbReference type="Google" id="ProtNLM"/>
    </source>
</evidence>
<feature type="chain" id="PRO_5009327352" description="Ionotropic receptor" evidence="9">
    <location>
        <begin position="25"/>
        <end position="600"/>
    </location>
</feature>
<dbReference type="SUPFAM" id="SSF53850">
    <property type="entry name" value="Periplasmic binding protein-like II"/>
    <property type="match status" value="1"/>
</dbReference>
<protein>
    <recommendedName>
        <fullName evidence="12">Ionotropic receptor</fullName>
    </recommendedName>
</protein>
<evidence type="ECO:0000256" key="2">
    <source>
        <dbReference type="ARBA" id="ARBA00022475"/>
    </source>
</evidence>
<dbReference type="PANTHER" id="PTHR42643:SF39">
    <property type="entry name" value="IONOTROPIC RECEPTOR 56A-RELATED"/>
    <property type="match status" value="1"/>
</dbReference>
<proteinExistence type="predicted"/>
<keyword evidence="11" id="KW-1185">Reference proteome</keyword>
<feature type="transmembrane region" description="Helical" evidence="8">
    <location>
        <begin position="378"/>
        <end position="396"/>
    </location>
</feature>
<dbReference type="KEGG" id="scac:106087521"/>
<dbReference type="PANTHER" id="PTHR42643">
    <property type="entry name" value="IONOTROPIC RECEPTOR 20A-RELATED"/>
    <property type="match status" value="1"/>
</dbReference>
<evidence type="ECO:0000256" key="5">
    <source>
        <dbReference type="ARBA" id="ARBA00023136"/>
    </source>
</evidence>
<dbReference type="EnsemblMetazoa" id="SCAU011948-RA">
    <property type="protein sequence ID" value="SCAU011948-PA"/>
    <property type="gene ID" value="SCAU011948"/>
</dbReference>
<dbReference type="VEuPathDB" id="VectorBase:SCAU011948"/>
<evidence type="ECO:0000256" key="9">
    <source>
        <dbReference type="SAM" id="SignalP"/>
    </source>
</evidence>
<dbReference type="AlphaFoldDB" id="A0A1I8PX91"/>
<keyword evidence="2" id="KW-1003">Cell membrane</keyword>
<dbReference type="Proteomes" id="UP000095300">
    <property type="component" value="Unassembled WGS sequence"/>
</dbReference>
<evidence type="ECO:0000256" key="8">
    <source>
        <dbReference type="SAM" id="Phobius"/>
    </source>
</evidence>
<name>A0A1I8PX91_STOCA</name>
<keyword evidence="3 8" id="KW-0812">Transmembrane</keyword>
<evidence type="ECO:0000256" key="7">
    <source>
        <dbReference type="ARBA" id="ARBA00023180"/>
    </source>
</evidence>
<evidence type="ECO:0000256" key="1">
    <source>
        <dbReference type="ARBA" id="ARBA00004651"/>
    </source>
</evidence>
<evidence type="ECO:0000256" key="4">
    <source>
        <dbReference type="ARBA" id="ARBA00022989"/>
    </source>
</evidence>
<feature type="transmembrane region" description="Helical" evidence="8">
    <location>
        <begin position="569"/>
        <end position="587"/>
    </location>
</feature>
<dbReference type="InterPro" id="IPR052192">
    <property type="entry name" value="Insect_Ionotropic_Sensory_Rcpt"/>
</dbReference>
<keyword evidence="4 8" id="KW-1133">Transmembrane helix</keyword>
<sequence length="600" mass="69458">MKLSQSTVLYVILTAVWWGKGSLGIDAILPAQQSDVNLIYKNLLKEIYKEQAYETMLLVHREYGEDLAAFHEFAMPKVLLTLNGSFYFKHFFNSEVLVVVKMSSKLDMALLETTANTLNYTRQSRMLIMAENVLNQKVFFTKLLGFLQMQKMTNVLLVLSYQDQWLYFKLQPYPEYHWQNVSTTADGFFTKHWHNLQNKTLMTFVEQTASRTLVYVDSQGQLQMSGFVAKLVLLFAEHYNATLSMFYPLQVGNKTHFSVINQMVLDELLDIPITLVPLINVYFRCITDTYEINQIRLLIPLGKVLTAREIFGVLLNGYFFGCLLLATLLFSTLHSMVVYLRYGLYHHLDFIVNDKIFPGILGQSFPTLKLKTTSSLKILYFFVGFIGLNVATLYSAKTKTLFTSPPTLKNIRTFEDLEHSSLKFLLPSDDAREMGINDILAPVKNSLLISSNTSFVHENRQNLNPAFVYGATTQTYNILWRKQMFSSRPTFHSPPETVLYGMIPWGFQLQHNSPYLEPLNQLIHQVHAVGLMHVWHDQLFLDMLRLKLVSIEDLNPVKEFSQLSMEDLFFIWLILVIGWGSSALVWLMEMWIYRMWIVVE</sequence>
<keyword evidence="5 8" id="KW-0472">Membrane</keyword>
<feature type="signal peptide" evidence="9">
    <location>
        <begin position="1"/>
        <end position="24"/>
    </location>
</feature>
<organism evidence="10 11">
    <name type="scientific">Stomoxys calcitrans</name>
    <name type="common">Stable fly</name>
    <name type="synonym">Conops calcitrans</name>
    <dbReference type="NCBI Taxonomy" id="35570"/>
    <lineage>
        <taxon>Eukaryota</taxon>
        <taxon>Metazoa</taxon>
        <taxon>Ecdysozoa</taxon>
        <taxon>Arthropoda</taxon>
        <taxon>Hexapoda</taxon>
        <taxon>Insecta</taxon>
        <taxon>Pterygota</taxon>
        <taxon>Neoptera</taxon>
        <taxon>Endopterygota</taxon>
        <taxon>Diptera</taxon>
        <taxon>Brachycera</taxon>
        <taxon>Muscomorpha</taxon>
        <taxon>Muscoidea</taxon>
        <taxon>Muscidae</taxon>
        <taxon>Stomoxys</taxon>
    </lineage>
</organism>
<comment type="subcellular location">
    <subcellularLocation>
        <location evidence="1">Cell membrane</location>
        <topology evidence="1">Multi-pass membrane protein</topology>
    </subcellularLocation>
</comment>
<evidence type="ECO:0000256" key="3">
    <source>
        <dbReference type="ARBA" id="ARBA00022692"/>
    </source>
</evidence>
<evidence type="ECO:0000313" key="10">
    <source>
        <dbReference type="EnsemblMetazoa" id="SCAU011948-PA"/>
    </source>
</evidence>
<dbReference type="GO" id="GO:0005886">
    <property type="term" value="C:plasma membrane"/>
    <property type="evidence" value="ECO:0007669"/>
    <property type="project" value="UniProtKB-SubCell"/>
</dbReference>
<keyword evidence="7" id="KW-0325">Glycoprotein</keyword>